<organism evidence="1">
    <name type="scientific">uncultured Caudovirales phage</name>
    <dbReference type="NCBI Taxonomy" id="2100421"/>
    <lineage>
        <taxon>Viruses</taxon>
        <taxon>Duplodnaviria</taxon>
        <taxon>Heunggongvirae</taxon>
        <taxon>Uroviricota</taxon>
        <taxon>Caudoviricetes</taxon>
        <taxon>Peduoviridae</taxon>
        <taxon>Maltschvirus</taxon>
        <taxon>Maltschvirus maltsch</taxon>
    </lineage>
</organism>
<protein>
    <submittedName>
        <fullName evidence="1">Uncharacterized protein</fullName>
    </submittedName>
</protein>
<reference evidence="1" key="1">
    <citation type="submission" date="2020-04" db="EMBL/GenBank/DDBJ databases">
        <authorList>
            <person name="Chiriac C."/>
            <person name="Salcher M."/>
            <person name="Ghai R."/>
            <person name="Kavagutti S V."/>
        </authorList>
    </citation>
    <scope>NUCLEOTIDE SEQUENCE</scope>
</reference>
<accession>A0A6J5P4H7</accession>
<gene>
    <name evidence="1" type="ORF">UFOVP845_14</name>
</gene>
<dbReference type="EMBL" id="LR796781">
    <property type="protein sequence ID" value="CAB4166157.1"/>
    <property type="molecule type" value="Genomic_DNA"/>
</dbReference>
<name>A0A6J5P4H7_9CAUD</name>
<proteinExistence type="predicted"/>
<sequence>MDWDFPAPVAEKPKPRPAQVNLPRVPDYIVEQCLTHLGAFAKQDPEAVAWACYDWLQINQAGLPVLPLIDGAAREDARFWAETAHPAELECYALAAIDRLGGISSGHAMFASRQIKRLAGALFKRMSPGEQAAFAKWIKEQTDERG</sequence>
<evidence type="ECO:0000313" key="1">
    <source>
        <dbReference type="EMBL" id="CAB4166157.1"/>
    </source>
</evidence>